<dbReference type="AlphaFoldDB" id="A0A9P0AWS1"/>
<dbReference type="GO" id="GO:0008270">
    <property type="term" value="F:zinc ion binding"/>
    <property type="evidence" value="ECO:0007669"/>
    <property type="project" value="UniProtKB-KW"/>
</dbReference>
<comment type="similarity">
    <text evidence="2">Belongs to the MCM10 family.</text>
</comment>
<feature type="domain" description="Replication factor Mcm10 C-terminal" evidence="10">
    <location>
        <begin position="353"/>
        <end position="618"/>
    </location>
</feature>
<evidence type="ECO:0000256" key="2">
    <source>
        <dbReference type="ARBA" id="ARBA00009679"/>
    </source>
</evidence>
<dbReference type="GO" id="GO:0003688">
    <property type="term" value="F:DNA replication origin binding"/>
    <property type="evidence" value="ECO:0007669"/>
    <property type="project" value="TreeGrafter"/>
</dbReference>
<dbReference type="InterPro" id="IPR055065">
    <property type="entry name" value="OB_MCM10"/>
</dbReference>
<keyword evidence="7" id="KW-0862">Zinc</keyword>
<proteinExistence type="inferred from homology"/>
<dbReference type="OrthoDB" id="273123at2759"/>
<dbReference type="Pfam" id="PF09329">
    <property type="entry name" value="zf-primase"/>
    <property type="match status" value="1"/>
</dbReference>
<dbReference type="GO" id="GO:0006270">
    <property type="term" value="P:DNA replication initiation"/>
    <property type="evidence" value="ECO:0007669"/>
    <property type="project" value="InterPro"/>
</dbReference>
<evidence type="ECO:0000256" key="9">
    <source>
        <dbReference type="SAM" id="MobiDB-lite"/>
    </source>
</evidence>
<protein>
    <recommendedName>
        <fullName evidence="3">Protein MCM10 homolog</fullName>
    </recommendedName>
</protein>
<dbReference type="InterPro" id="IPR012340">
    <property type="entry name" value="NA-bd_OB-fold"/>
</dbReference>
<evidence type="ECO:0000256" key="6">
    <source>
        <dbReference type="ARBA" id="ARBA00022771"/>
    </source>
</evidence>
<keyword evidence="12" id="KW-1185">Reference proteome</keyword>
<dbReference type="Proteomes" id="UP001154078">
    <property type="component" value="Chromosome 11"/>
</dbReference>
<evidence type="ECO:0000313" key="12">
    <source>
        <dbReference type="Proteomes" id="UP001154078"/>
    </source>
</evidence>
<dbReference type="PANTHER" id="PTHR13454">
    <property type="entry name" value="PROTEIN MCM10 HOMOLOG"/>
    <property type="match status" value="1"/>
</dbReference>
<keyword evidence="4" id="KW-0235">DNA replication</keyword>
<organism evidence="11 12">
    <name type="scientific">Brassicogethes aeneus</name>
    <name type="common">Rape pollen beetle</name>
    <name type="synonym">Meligethes aeneus</name>
    <dbReference type="NCBI Taxonomy" id="1431903"/>
    <lineage>
        <taxon>Eukaryota</taxon>
        <taxon>Metazoa</taxon>
        <taxon>Ecdysozoa</taxon>
        <taxon>Arthropoda</taxon>
        <taxon>Hexapoda</taxon>
        <taxon>Insecta</taxon>
        <taxon>Pterygota</taxon>
        <taxon>Neoptera</taxon>
        <taxon>Endopterygota</taxon>
        <taxon>Coleoptera</taxon>
        <taxon>Polyphaga</taxon>
        <taxon>Cucujiformia</taxon>
        <taxon>Nitidulidae</taxon>
        <taxon>Meligethinae</taxon>
        <taxon>Brassicogethes</taxon>
    </lineage>
</organism>
<reference evidence="11" key="1">
    <citation type="submission" date="2021-12" db="EMBL/GenBank/DDBJ databases">
        <authorList>
            <person name="King R."/>
        </authorList>
    </citation>
    <scope>NUCLEOTIDE SEQUENCE</scope>
</reference>
<dbReference type="SMART" id="SM01280">
    <property type="entry name" value="Mcm10"/>
    <property type="match status" value="1"/>
</dbReference>
<evidence type="ECO:0000256" key="1">
    <source>
        <dbReference type="ARBA" id="ARBA00004123"/>
    </source>
</evidence>
<gene>
    <name evidence="11" type="ORF">MELIAE_LOCUS2867</name>
</gene>
<evidence type="ECO:0000313" key="11">
    <source>
        <dbReference type="EMBL" id="CAH0549856.1"/>
    </source>
</evidence>
<evidence type="ECO:0000256" key="7">
    <source>
        <dbReference type="ARBA" id="ARBA00022833"/>
    </source>
</evidence>
<dbReference type="Pfam" id="PF22379">
    <property type="entry name" value="OB_MCM10"/>
    <property type="match status" value="1"/>
</dbReference>
<evidence type="ECO:0000256" key="8">
    <source>
        <dbReference type="ARBA" id="ARBA00023242"/>
    </source>
</evidence>
<evidence type="ECO:0000256" key="3">
    <source>
        <dbReference type="ARBA" id="ARBA00017770"/>
    </source>
</evidence>
<dbReference type="InterPro" id="IPR015411">
    <property type="entry name" value="Rep_factor_Mcm10_C"/>
</dbReference>
<feature type="region of interest" description="Disordered" evidence="9">
    <location>
        <begin position="449"/>
        <end position="491"/>
    </location>
</feature>
<dbReference type="Pfam" id="PF24863">
    <property type="entry name" value="zf-CCCH_Mcm10"/>
    <property type="match status" value="1"/>
</dbReference>
<dbReference type="GO" id="GO:0003697">
    <property type="term" value="F:single-stranded DNA binding"/>
    <property type="evidence" value="ECO:0007669"/>
    <property type="project" value="InterPro"/>
</dbReference>
<dbReference type="EMBL" id="OV121142">
    <property type="protein sequence ID" value="CAH0549856.1"/>
    <property type="molecule type" value="Genomic_DNA"/>
</dbReference>
<dbReference type="PANTHER" id="PTHR13454:SF11">
    <property type="entry name" value="PROTEIN MCM10 HOMOLOG"/>
    <property type="match status" value="1"/>
</dbReference>
<accession>A0A9P0AWS1</accession>
<dbReference type="InterPro" id="IPR040184">
    <property type="entry name" value="Mcm10"/>
</dbReference>
<dbReference type="FunFam" id="2.40.50.140:FF:000174">
    <property type="entry name" value="DNA replication licensing factor mcm10"/>
    <property type="match status" value="1"/>
</dbReference>
<evidence type="ECO:0000256" key="5">
    <source>
        <dbReference type="ARBA" id="ARBA00022723"/>
    </source>
</evidence>
<dbReference type="GO" id="GO:0043596">
    <property type="term" value="C:nuclear replication fork"/>
    <property type="evidence" value="ECO:0007669"/>
    <property type="project" value="TreeGrafter"/>
</dbReference>
<evidence type="ECO:0000259" key="10">
    <source>
        <dbReference type="SMART" id="SM01280"/>
    </source>
</evidence>
<feature type="compositionally biased region" description="Basic and acidic residues" evidence="9">
    <location>
        <begin position="459"/>
        <end position="471"/>
    </location>
</feature>
<comment type="subcellular location">
    <subcellularLocation>
        <location evidence="1">Nucleus</location>
    </subcellularLocation>
</comment>
<evidence type="ECO:0000256" key="4">
    <source>
        <dbReference type="ARBA" id="ARBA00022705"/>
    </source>
</evidence>
<keyword evidence="6" id="KW-0863">Zinc-finger</keyword>
<dbReference type="Gene3D" id="2.40.50.140">
    <property type="entry name" value="Nucleic acid-binding proteins"/>
    <property type="match status" value="1"/>
</dbReference>
<sequence length="629" mass="71340">MTENSLIDLAEDDPSDDFLCNASGEFEKKKFATEVDIFTKKHEENNVSKNEESVVSTTQQYFLYEDKDHYNKSERTVKPNTSSSWLSKPNNTLKLTKIEPKTPAGYVYTDHVFGLRITNPLISSQVLKERMIGRKAIPFLKLKNFVQSQVTNKDWVIGGVLVTKFPVKTFQKGKQYSMWKLSDLKSNIKTITLFLFGSAHSAFWKTTTGTVLSVLNPNVMESKSDFKDEVSLTVDNAQKLMILGQSKDLGACKGLKKNGERCNAVVNVNLCEFCVYHFKQEYQKFTKRSELANFAGRVVSDFFYGEKKYAVVPAKKSWKLEEKDLNILDSLNGMHQKVVGSTDAVKKKRSATLEVLDLEKIRGNKPNLKSSLRDVKSQTVLNIKPILENKENIPLKEKIISKKDPMVQTISTLSTAKMMNLNEPITPKHILRTERNAIKYVPKNVTIKKADPNSVQSSDNKRNFEEPKSDNPAESLFTPSNTNKKSKLKTNEFISDRSKKIMAQTLTHTDHLEQRYHPEAEEYFYKLKMKEKMEENMSNTYKVACKAVTCTVCKCTRFQAAEKCKTLNHPLEVSDAMKRFFTCGNCANRLASLKIVPTNLCRYCGAGNWEPTSTPCGSEAAGQPTPTWN</sequence>
<name>A0A9P0AWS1_BRAAE</name>
<keyword evidence="5" id="KW-0479">Metal-binding</keyword>
<keyword evidence="8" id="KW-0539">Nucleus</keyword>
<dbReference type="InterPro" id="IPR015408">
    <property type="entry name" value="Znf_Mcm10/DnaG"/>
</dbReference>